<dbReference type="Proteomes" id="UP001604277">
    <property type="component" value="Unassembled WGS sequence"/>
</dbReference>
<protein>
    <recommendedName>
        <fullName evidence="3">Ribosomal protein S10</fullName>
    </recommendedName>
</protein>
<evidence type="ECO:0000313" key="1">
    <source>
        <dbReference type="EMBL" id="KAL2507697.1"/>
    </source>
</evidence>
<organism evidence="1 2">
    <name type="scientific">Forsythia ovata</name>
    <dbReference type="NCBI Taxonomy" id="205694"/>
    <lineage>
        <taxon>Eukaryota</taxon>
        <taxon>Viridiplantae</taxon>
        <taxon>Streptophyta</taxon>
        <taxon>Embryophyta</taxon>
        <taxon>Tracheophyta</taxon>
        <taxon>Spermatophyta</taxon>
        <taxon>Magnoliopsida</taxon>
        <taxon>eudicotyledons</taxon>
        <taxon>Gunneridae</taxon>
        <taxon>Pentapetalae</taxon>
        <taxon>asterids</taxon>
        <taxon>lamiids</taxon>
        <taxon>Lamiales</taxon>
        <taxon>Oleaceae</taxon>
        <taxon>Forsythieae</taxon>
        <taxon>Forsythia</taxon>
    </lineage>
</organism>
<gene>
    <name evidence="1" type="ORF">Fot_31344</name>
</gene>
<reference evidence="2" key="1">
    <citation type="submission" date="2024-07" db="EMBL/GenBank/DDBJ databases">
        <title>Two chromosome-level genome assemblies of Korean endemic species Abeliophyllum distichum and Forsythia ovata (Oleaceae).</title>
        <authorList>
            <person name="Jang H."/>
        </authorList>
    </citation>
    <scope>NUCLEOTIDE SEQUENCE [LARGE SCALE GENOMIC DNA]</scope>
</reference>
<dbReference type="AlphaFoldDB" id="A0ABD1T4T0"/>
<keyword evidence="2" id="KW-1185">Reference proteome</keyword>
<dbReference type="EMBL" id="JBFOLJ010000009">
    <property type="protein sequence ID" value="KAL2507697.1"/>
    <property type="molecule type" value="Genomic_DNA"/>
</dbReference>
<evidence type="ECO:0008006" key="3">
    <source>
        <dbReference type="Google" id="ProtNLM"/>
    </source>
</evidence>
<accession>A0ABD1T4T0</accession>
<proteinExistence type="predicted"/>
<name>A0ABD1T4T0_9LAMI</name>
<sequence>MSRIVHVLSLHARAHPTKSPSPLWSQNGPRRRVYIPFGPFDTPRQIINTFELSNTLAYDTSKVLWKYAIEEKVQRLPYNHFLITKSRNYDYLQPVINLHPS</sequence>
<comment type="caution">
    <text evidence="1">The sequence shown here is derived from an EMBL/GenBank/DDBJ whole genome shotgun (WGS) entry which is preliminary data.</text>
</comment>
<evidence type="ECO:0000313" key="2">
    <source>
        <dbReference type="Proteomes" id="UP001604277"/>
    </source>
</evidence>